<sequence length="58" mass="6864">MGLLYSHSALFYCPFLFQDFCGHHPRARRDYGPLRLPVSHGHLCQRLHRQLYQVTPLL</sequence>
<reference evidence="1" key="1">
    <citation type="submission" date="2014-11" db="EMBL/GenBank/DDBJ databases">
        <authorList>
            <person name="Amaro Gonzalez C."/>
        </authorList>
    </citation>
    <scope>NUCLEOTIDE SEQUENCE</scope>
</reference>
<evidence type="ECO:0000313" key="1">
    <source>
        <dbReference type="EMBL" id="JAH36153.1"/>
    </source>
</evidence>
<accession>A0A0E9S6H2</accession>
<dbReference type="EMBL" id="GBXM01072424">
    <property type="protein sequence ID" value="JAH36153.1"/>
    <property type="molecule type" value="Transcribed_RNA"/>
</dbReference>
<name>A0A0E9S6H2_ANGAN</name>
<reference evidence="1" key="2">
    <citation type="journal article" date="2015" name="Fish Shellfish Immunol.">
        <title>Early steps in the European eel (Anguilla anguilla)-Vibrio vulnificus interaction in the gills: Role of the RtxA13 toxin.</title>
        <authorList>
            <person name="Callol A."/>
            <person name="Pajuelo D."/>
            <person name="Ebbesson L."/>
            <person name="Teles M."/>
            <person name="MacKenzie S."/>
            <person name="Amaro C."/>
        </authorList>
    </citation>
    <scope>NUCLEOTIDE SEQUENCE</scope>
</reference>
<organism evidence="1">
    <name type="scientific">Anguilla anguilla</name>
    <name type="common">European freshwater eel</name>
    <name type="synonym">Muraena anguilla</name>
    <dbReference type="NCBI Taxonomy" id="7936"/>
    <lineage>
        <taxon>Eukaryota</taxon>
        <taxon>Metazoa</taxon>
        <taxon>Chordata</taxon>
        <taxon>Craniata</taxon>
        <taxon>Vertebrata</taxon>
        <taxon>Euteleostomi</taxon>
        <taxon>Actinopterygii</taxon>
        <taxon>Neopterygii</taxon>
        <taxon>Teleostei</taxon>
        <taxon>Anguilliformes</taxon>
        <taxon>Anguillidae</taxon>
        <taxon>Anguilla</taxon>
    </lineage>
</organism>
<dbReference type="AlphaFoldDB" id="A0A0E9S6H2"/>
<proteinExistence type="predicted"/>
<protein>
    <submittedName>
        <fullName evidence="1">Uncharacterized protein</fullName>
    </submittedName>
</protein>